<protein>
    <submittedName>
        <fullName evidence="1">Uncharacterized protein</fullName>
    </submittedName>
</protein>
<gene>
    <name evidence="1" type="ORF">NM208_g3697</name>
</gene>
<evidence type="ECO:0000313" key="2">
    <source>
        <dbReference type="Proteomes" id="UP001148629"/>
    </source>
</evidence>
<evidence type="ECO:0000313" key="1">
    <source>
        <dbReference type="EMBL" id="KAJ3543201.1"/>
    </source>
</evidence>
<organism evidence="1 2">
    <name type="scientific">Fusarium decemcellulare</name>
    <dbReference type="NCBI Taxonomy" id="57161"/>
    <lineage>
        <taxon>Eukaryota</taxon>
        <taxon>Fungi</taxon>
        <taxon>Dikarya</taxon>
        <taxon>Ascomycota</taxon>
        <taxon>Pezizomycotina</taxon>
        <taxon>Sordariomycetes</taxon>
        <taxon>Hypocreomycetidae</taxon>
        <taxon>Hypocreales</taxon>
        <taxon>Nectriaceae</taxon>
        <taxon>Fusarium</taxon>
        <taxon>Fusarium decemcellulare species complex</taxon>
    </lineage>
</organism>
<sequence>MDTTPNVYINPTIGTAALHVDVLRADGKREVLTSQTLGGQNLMGYFSYFLKQAGMDPSDSFSLSMGQYALGMVENGLLTWARLILLDSPLVAVTAFTVLAFPCITEVGANNEQLRDVDITESNKKWQHPWPRFARGVPQPPSVASTQGTPGANAAPIPAVQPLPVIYNPLANGYMDQRHSASSCAQLTTKFTLNYSLGSLFAGPSFEAVKLWDFSLGRIEPVTKISFAWTLAKLRAALHFGGENSVNVPIRLTGYCRWTLTPVVGWARTRDGQHAKGIWDSMDGKDVLQPQSGFCWICAVIPSCLACISFMALMDCLGDERWRRRGGEWGWMGLGRGNLTPSPAPRLPSLLAIALSPQQLAHGNYGRLHSTKLIPIDFVLAAKSHNTISDNLYQKMLASYCAYRYLRPSVRPLVGVWLWLDADPPFDALKLVLIVHKAKDEMVVVRVGSISMIPPVLT</sequence>
<accession>A0ACC1SN45</accession>
<reference evidence="1" key="1">
    <citation type="submission" date="2022-08" db="EMBL/GenBank/DDBJ databases">
        <title>Genome Sequence of Fusarium decemcellulare.</title>
        <authorList>
            <person name="Buettner E."/>
        </authorList>
    </citation>
    <scope>NUCLEOTIDE SEQUENCE</scope>
    <source>
        <strain evidence="1">Babe19</strain>
    </source>
</reference>
<keyword evidence="2" id="KW-1185">Reference proteome</keyword>
<proteinExistence type="predicted"/>
<comment type="caution">
    <text evidence="1">The sequence shown here is derived from an EMBL/GenBank/DDBJ whole genome shotgun (WGS) entry which is preliminary data.</text>
</comment>
<dbReference type="Proteomes" id="UP001148629">
    <property type="component" value="Unassembled WGS sequence"/>
</dbReference>
<name>A0ACC1SN45_9HYPO</name>
<dbReference type="EMBL" id="JANRMS010000256">
    <property type="protein sequence ID" value="KAJ3543201.1"/>
    <property type="molecule type" value="Genomic_DNA"/>
</dbReference>